<keyword evidence="8" id="KW-0732">Signal</keyword>
<dbReference type="SUPFAM" id="SSF54534">
    <property type="entry name" value="FKBP-like"/>
    <property type="match status" value="2"/>
</dbReference>
<dbReference type="GO" id="GO:0003755">
    <property type="term" value="F:peptidyl-prolyl cis-trans isomerase activity"/>
    <property type="evidence" value="ECO:0007669"/>
    <property type="project" value="UniProtKB-EC"/>
</dbReference>
<comment type="catalytic activity">
    <reaction evidence="1 6">
        <text>[protein]-peptidylproline (omega=180) = [protein]-peptidylproline (omega=0)</text>
        <dbReference type="Rhea" id="RHEA:16237"/>
        <dbReference type="Rhea" id="RHEA-COMP:10747"/>
        <dbReference type="Rhea" id="RHEA-COMP:10748"/>
        <dbReference type="ChEBI" id="CHEBI:83833"/>
        <dbReference type="ChEBI" id="CHEBI:83834"/>
        <dbReference type="EC" id="5.2.1.8"/>
    </reaction>
</comment>
<dbReference type="Pfam" id="PF00254">
    <property type="entry name" value="FKBP_C"/>
    <property type="match status" value="2"/>
</dbReference>
<keyword evidence="11" id="KW-1185">Reference proteome</keyword>
<proteinExistence type="inferred from homology"/>
<sequence length="333" mass="33666">MRRFAALLLVPALMLGAAACGDDSGDKNSSSSPSPSSTKEARFAGLSTTGAATGNPAYGQAPDIKVPDVPAPAGLQSQVLTEGTGPVVTGQDMVNANYEGVAWSTKKVFDSSFERGEPTEFYLEAVIKGWTQGLTGKKVGSRVLLTIPGDLGYGAAGGGEDIKSNETLVFVVDIVGTRPGFATGAPVAPNPDLPTVTTDGNKVTNLTFPAGKAAPAAVVNQNLIEGTGAPVAATDQVEMQIVQWLWGAPAAYGSSWAGSGPQPLQLGGQDQTQLMTSLQEGVVGKKVGSRVMLVLPPDKGVGAAGAPEKGIPAGSTLVLVLDIVKSGPAPATS</sequence>
<feature type="chain" id="PRO_5047143991" description="peptidylprolyl isomerase" evidence="8">
    <location>
        <begin position="20"/>
        <end position="333"/>
    </location>
</feature>
<dbReference type="PROSITE" id="PS51257">
    <property type="entry name" value="PROKAR_LIPOPROTEIN"/>
    <property type="match status" value="1"/>
</dbReference>
<feature type="domain" description="PPIase FKBP-type" evidence="9">
    <location>
        <begin position="234"/>
        <end position="327"/>
    </location>
</feature>
<dbReference type="RefSeq" id="WP_358362807.1">
    <property type="nucleotide sequence ID" value="NZ_JBEZFP010000149.1"/>
</dbReference>
<dbReference type="EC" id="5.2.1.8" evidence="3 6"/>
<evidence type="ECO:0000313" key="11">
    <source>
        <dbReference type="Proteomes" id="UP001551482"/>
    </source>
</evidence>
<keyword evidence="5 6" id="KW-0413">Isomerase</keyword>
<evidence type="ECO:0000256" key="8">
    <source>
        <dbReference type="SAM" id="SignalP"/>
    </source>
</evidence>
<organism evidence="10 11">
    <name type="scientific">Streptodolium elevatio</name>
    <dbReference type="NCBI Taxonomy" id="3157996"/>
    <lineage>
        <taxon>Bacteria</taxon>
        <taxon>Bacillati</taxon>
        <taxon>Actinomycetota</taxon>
        <taxon>Actinomycetes</taxon>
        <taxon>Kitasatosporales</taxon>
        <taxon>Streptomycetaceae</taxon>
        <taxon>Streptodolium</taxon>
    </lineage>
</organism>
<dbReference type="PROSITE" id="PS50059">
    <property type="entry name" value="FKBP_PPIASE"/>
    <property type="match status" value="2"/>
</dbReference>
<dbReference type="EMBL" id="JBEZFP010000149">
    <property type="protein sequence ID" value="MEU8138992.1"/>
    <property type="molecule type" value="Genomic_DNA"/>
</dbReference>
<dbReference type="Gene3D" id="3.10.50.40">
    <property type="match status" value="2"/>
</dbReference>
<name>A0ABV3DTB6_9ACTN</name>
<comment type="caution">
    <text evidence="10">The sequence shown here is derived from an EMBL/GenBank/DDBJ whole genome shotgun (WGS) entry which is preliminary data.</text>
</comment>
<comment type="similarity">
    <text evidence="2">Belongs to the FKBP-type PPIase family.</text>
</comment>
<feature type="domain" description="PPIase FKBP-type" evidence="9">
    <location>
        <begin position="91"/>
        <end position="178"/>
    </location>
</feature>
<evidence type="ECO:0000259" key="9">
    <source>
        <dbReference type="PROSITE" id="PS50059"/>
    </source>
</evidence>
<evidence type="ECO:0000256" key="5">
    <source>
        <dbReference type="ARBA" id="ARBA00023235"/>
    </source>
</evidence>
<dbReference type="InterPro" id="IPR001179">
    <property type="entry name" value="PPIase_FKBP_dom"/>
</dbReference>
<dbReference type="PANTHER" id="PTHR43811:SF19">
    <property type="entry name" value="39 KDA FK506-BINDING NUCLEAR PROTEIN"/>
    <property type="match status" value="1"/>
</dbReference>
<evidence type="ECO:0000256" key="7">
    <source>
        <dbReference type="SAM" id="MobiDB-lite"/>
    </source>
</evidence>
<keyword evidence="4 6" id="KW-0697">Rotamase</keyword>
<evidence type="ECO:0000256" key="3">
    <source>
        <dbReference type="ARBA" id="ARBA00013194"/>
    </source>
</evidence>
<gene>
    <name evidence="10" type="ORF">AB0C36_36525</name>
</gene>
<reference evidence="10 11" key="1">
    <citation type="submission" date="2024-06" db="EMBL/GenBank/DDBJ databases">
        <title>The Natural Products Discovery Center: Release of the First 8490 Sequenced Strains for Exploring Actinobacteria Biosynthetic Diversity.</title>
        <authorList>
            <person name="Kalkreuter E."/>
            <person name="Kautsar S.A."/>
            <person name="Yang D."/>
            <person name="Bader C.D."/>
            <person name="Teijaro C.N."/>
            <person name="Fluegel L."/>
            <person name="Davis C.M."/>
            <person name="Simpson J.R."/>
            <person name="Lauterbach L."/>
            <person name="Steele A.D."/>
            <person name="Gui C."/>
            <person name="Meng S."/>
            <person name="Li G."/>
            <person name="Viehrig K."/>
            <person name="Ye F."/>
            <person name="Su P."/>
            <person name="Kiefer A.F."/>
            <person name="Nichols A."/>
            <person name="Cepeda A.J."/>
            <person name="Yan W."/>
            <person name="Fan B."/>
            <person name="Jiang Y."/>
            <person name="Adhikari A."/>
            <person name="Zheng C.-J."/>
            <person name="Schuster L."/>
            <person name="Cowan T.M."/>
            <person name="Smanski M.J."/>
            <person name="Chevrette M.G."/>
            <person name="De Carvalho L.P.S."/>
            <person name="Shen B."/>
        </authorList>
    </citation>
    <scope>NUCLEOTIDE SEQUENCE [LARGE SCALE GENOMIC DNA]</scope>
    <source>
        <strain evidence="10 11">NPDC048946</strain>
    </source>
</reference>
<dbReference type="Proteomes" id="UP001551482">
    <property type="component" value="Unassembled WGS sequence"/>
</dbReference>
<feature type="region of interest" description="Disordered" evidence="7">
    <location>
        <begin position="22"/>
        <end position="42"/>
    </location>
</feature>
<evidence type="ECO:0000256" key="6">
    <source>
        <dbReference type="PROSITE-ProRule" id="PRU00277"/>
    </source>
</evidence>
<evidence type="ECO:0000256" key="4">
    <source>
        <dbReference type="ARBA" id="ARBA00023110"/>
    </source>
</evidence>
<dbReference type="PANTHER" id="PTHR43811">
    <property type="entry name" value="FKBP-TYPE PEPTIDYL-PROLYL CIS-TRANS ISOMERASE FKPA"/>
    <property type="match status" value="1"/>
</dbReference>
<protein>
    <recommendedName>
        <fullName evidence="3 6">peptidylprolyl isomerase</fullName>
        <ecNumber evidence="3 6">5.2.1.8</ecNumber>
    </recommendedName>
</protein>
<feature type="signal peptide" evidence="8">
    <location>
        <begin position="1"/>
        <end position="19"/>
    </location>
</feature>
<evidence type="ECO:0000256" key="1">
    <source>
        <dbReference type="ARBA" id="ARBA00000971"/>
    </source>
</evidence>
<accession>A0ABV3DTB6</accession>
<evidence type="ECO:0000256" key="2">
    <source>
        <dbReference type="ARBA" id="ARBA00006577"/>
    </source>
</evidence>
<evidence type="ECO:0000313" key="10">
    <source>
        <dbReference type="EMBL" id="MEU8138992.1"/>
    </source>
</evidence>
<dbReference type="InterPro" id="IPR046357">
    <property type="entry name" value="PPIase_dom_sf"/>
</dbReference>